<dbReference type="PANTHER" id="PTHR30371">
    <property type="entry name" value="SEC-INDEPENDENT PROTEIN TRANSLOCASE PROTEIN TATC"/>
    <property type="match status" value="1"/>
</dbReference>
<keyword evidence="5" id="KW-0813">Transport</keyword>
<keyword evidence="2 5" id="KW-0812">Transmembrane</keyword>
<evidence type="ECO:0000256" key="1">
    <source>
        <dbReference type="ARBA" id="ARBA00004141"/>
    </source>
</evidence>
<evidence type="ECO:0000256" key="2">
    <source>
        <dbReference type="ARBA" id="ARBA00022692"/>
    </source>
</evidence>
<feature type="transmembrane region" description="Helical" evidence="5">
    <location>
        <begin position="20"/>
        <end position="37"/>
    </location>
</feature>
<feature type="transmembrane region" description="Helical" evidence="5">
    <location>
        <begin position="213"/>
        <end position="234"/>
    </location>
</feature>
<keyword evidence="4 5" id="KW-0472">Membrane</keyword>
<protein>
    <recommendedName>
        <fullName evidence="5">Sec-independent protein translocase protein TatC</fullName>
    </recommendedName>
</protein>
<comment type="caution">
    <text evidence="6">The sequence shown here is derived from an EMBL/GenBank/DDBJ whole genome shotgun (WGS) entry which is preliminary data.</text>
</comment>
<reference evidence="6 7" key="1">
    <citation type="journal article" date="2018" name="J. Microbiol.">
        <title>Bacillus spongiae sp. nov., isolated from sponge of Jeju Island.</title>
        <authorList>
            <person name="Lee G.E."/>
            <person name="Im W.T."/>
            <person name="Park J.S."/>
        </authorList>
    </citation>
    <scope>NUCLEOTIDE SEQUENCE [LARGE SCALE GENOMIC DNA]</scope>
    <source>
        <strain evidence="6 7">135PIL107-10</strain>
    </source>
</reference>
<keyword evidence="5" id="KW-0653">Protein transport</keyword>
<name>A0ABU8HJK6_9BACI</name>
<dbReference type="Pfam" id="PF00902">
    <property type="entry name" value="TatC"/>
    <property type="match status" value="1"/>
</dbReference>
<keyword evidence="7" id="KW-1185">Reference proteome</keyword>
<feature type="transmembrane region" description="Helical" evidence="5">
    <location>
        <begin position="66"/>
        <end position="88"/>
    </location>
</feature>
<evidence type="ECO:0000256" key="5">
    <source>
        <dbReference type="HAMAP-Rule" id="MF_00902"/>
    </source>
</evidence>
<dbReference type="PRINTS" id="PR01840">
    <property type="entry name" value="TATCFAMILY"/>
</dbReference>
<feature type="transmembrane region" description="Helical" evidence="5">
    <location>
        <begin position="191"/>
        <end position="207"/>
    </location>
</feature>
<comment type="function">
    <text evidence="5">Part of the twin-arginine translocation (Tat) system that transports large folded proteins containing a characteristic twin-arginine motif in their signal peptide across membranes.</text>
</comment>
<evidence type="ECO:0000256" key="3">
    <source>
        <dbReference type="ARBA" id="ARBA00022989"/>
    </source>
</evidence>
<comment type="similarity">
    <text evidence="5">Belongs to the TatC family.</text>
</comment>
<dbReference type="RefSeq" id="WP_336588915.1">
    <property type="nucleotide sequence ID" value="NZ_JBBAXC010000027.1"/>
</dbReference>
<dbReference type="EMBL" id="JBBAXC010000027">
    <property type="protein sequence ID" value="MEI5909472.1"/>
    <property type="molecule type" value="Genomic_DNA"/>
</dbReference>
<comment type="subcellular location">
    <subcellularLocation>
        <location evidence="5">Cell membrane</location>
        <topology evidence="5">Multi-pass membrane protein</topology>
    </subcellularLocation>
    <subcellularLocation>
        <location evidence="1">Membrane</location>
        <topology evidence="1">Multi-pass membrane protein</topology>
    </subcellularLocation>
</comment>
<feature type="transmembrane region" description="Helical" evidence="5">
    <location>
        <begin position="154"/>
        <end position="179"/>
    </location>
</feature>
<evidence type="ECO:0000256" key="4">
    <source>
        <dbReference type="ARBA" id="ARBA00023136"/>
    </source>
</evidence>
<keyword evidence="5" id="KW-0811">Translocation</keyword>
<gene>
    <name evidence="5 6" type="primary">tatC</name>
    <name evidence="6" type="ORF">WAK64_20805</name>
</gene>
<accession>A0ABU8HJK6</accession>
<dbReference type="Proteomes" id="UP001312865">
    <property type="component" value="Unassembled WGS sequence"/>
</dbReference>
<dbReference type="PANTHER" id="PTHR30371:SF0">
    <property type="entry name" value="SEC-INDEPENDENT PROTEIN TRANSLOCASE PROTEIN TATC, CHLOROPLASTIC-RELATED"/>
    <property type="match status" value="1"/>
</dbReference>
<sequence length="248" mass="29138">MSQNQMTVYEHIDELRKRLLIVVVFLLFAIVISFFLAEPLIRFLQNADEAKELTMNAFRLTDPLKIYVQVILFLSLLMTLPVILYQVWSFVSPGLYEKEKRVTLSYIPIVMLLFVGGLSFSYFILFPFVVDFMLNLSTNLEIEQEIGINEYFEFLFQMTIPFGFLFQLPVIMLFLTRLGIITPMLMSKMRVYAYFILFIIAAMITPPDLMSHLLVTVPLFILYEISLWICKIGYRKVLIAEQKREMEE</sequence>
<evidence type="ECO:0000313" key="7">
    <source>
        <dbReference type="Proteomes" id="UP001312865"/>
    </source>
</evidence>
<dbReference type="InterPro" id="IPR002033">
    <property type="entry name" value="TatC"/>
</dbReference>
<comment type="subunit">
    <text evidence="5">Forms a complex with TatA.</text>
</comment>
<keyword evidence="3 5" id="KW-1133">Transmembrane helix</keyword>
<keyword evidence="5" id="KW-1003">Cell membrane</keyword>
<dbReference type="NCBIfam" id="TIGR00945">
    <property type="entry name" value="tatC"/>
    <property type="match status" value="1"/>
</dbReference>
<feature type="transmembrane region" description="Helical" evidence="5">
    <location>
        <begin position="109"/>
        <end position="134"/>
    </location>
</feature>
<proteinExistence type="inferred from homology"/>
<dbReference type="HAMAP" id="MF_00902">
    <property type="entry name" value="TatC"/>
    <property type="match status" value="1"/>
</dbReference>
<organism evidence="6 7">
    <name type="scientific">Bacillus spongiae</name>
    <dbReference type="NCBI Taxonomy" id="2683610"/>
    <lineage>
        <taxon>Bacteria</taxon>
        <taxon>Bacillati</taxon>
        <taxon>Bacillota</taxon>
        <taxon>Bacilli</taxon>
        <taxon>Bacillales</taxon>
        <taxon>Bacillaceae</taxon>
        <taxon>Bacillus</taxon>
    </lineage>
</organism>
<evidence type="ECO:0000313" key="6">
    <source>
        <dbReference type="EMBL" id="MEI5909472.1"/>
    </source>
</evidence>